<evidence type="ECO:0000313" key="6">
    <source>
        <dbReference type="EMBL" id="KAL1861842.1"/>
    </source>
</evidence>
<evidence type="ECO:0000259" key="5">
    <source>
        <dbReference type="PROSITE" id="PS51792"/>
    </source>
</evidence>
<keyword evidence="7" id="KW-1185">Reference proteome</keyword>
<dbReference type="PROSITE" id="PS51792">
    <property type="entry name" value="YIPPEE"/>
    <property type="match status" value="1"/>
</dbReference>
<evidence type="ECO:0000256" key="2">
    <source>
        <dbReference type="ARBA" id="ARBA00022723"/>
    </source>
</evidence>
<dbReference type="PANTHER" id="PTHR13848">
    <property type="entry name" value="PROTEIN YIPPEE-LIKE CG15309-RELATED"/>
    <property type="match status" value="1"/>
</dbReference>
<feature type="region of interest" description="Disordered" evidence="4">
    <location>
        <begin position="152"/>
        <end position="198"/>
    </location>
</feature>
<organism evidence="6 7">
    <name type="scientific">Phialemonium thermophilum</name>
    <dbReference type="NCBI Taxonomy" id="223376"/>
    <lineage>
        <taxon>Eukaryota</taxon>
        <taxon>Fungi</taxon>
        <taxon>Dikarya</taxon>
        <taxon>Ascomycota</taxon>
        <taxon>Pezizomycotina</taxon>
        <taxon>Sordariomycetes</taxon>
        <taxon>Sordariomycetidae</taxon>
        <taxon>Cephalothecales</taxon>
        <taxon>Cephalothecaceae</taxon>
        <taxon>Phialemonium</taxon>
    </lineage>
</organism>
<evidence type="ECO:0000256" key="3">
    <source>
        <dbReference type="ARBA" id="ARBA00022833"/>
    </source>
</evidence>
<dbReference type="InterPro" id="IPR004910">
    <property type="entry name" value="Yippee/Mis18/Cereblon"/>
</dbReference>
<evidence type="ECO:0000256" key="4">
    <source>
        <dbReference type="SAM" id="MobiDB-lite"/>
    </source>
</evidence>
<feature type="region of interest" description="Disordered" evidence="4">
    <location>
        <begin position="313"/>
        <end position="334"/>
    </location>
</feature>
<proteinExistence type="inferred from homology"/>
<comment type="similarity">
    <text evidence="1">Belongs to the yippee family.</text>
</comment>
<evidence type="ECO:0000313" key="7">
    <source>
        <dbReference type="Proteomes" id="UP001586593"/>
    </source>
</evidence>
<reference evidence="6 7" key="1">
    <citation type="journal article" date="2024" name="Commun. Biol.">
        <title>Comparative genomic analysis of thermophilic fungi reveals convergent evolutionary adaptations and gene losses.</title>
        <authorList>
            <person name="Steindorff A.S."/>
            <person name="Aguilar-Pontes M.V."/>
            <person name="Robinson A.J."/>
            <person name="Andreopoulos B."/>
            <person name="LaButti K."/>
            <person name="Kuo A."/>
            <person name="Mondo S."/>
            <person name="Riley R."/>
            <person name="Otillar R."/>
            <person name="Haridas S."/>
            <person name="Lipzen A."/>
            <person name="Grimwood J."/>
            <person name="Schmutz J."/>
            <person name="Clum A."/>
            <person name="Reid I.D."/>
            <person name="Moisan M.C."/>
            <person name="Butler G."/>
            <person name="Nguyen T.T.M."/>
            <person name="Dewar K."/>
            <person name="Conant G."/>
            <person name="Drula E."/>
            <person name="Henrissat B."/>
            <person name="Hansel C."/>
            <person name="Singer S."/>
            <person name="Hutchinson M.I."/>
            <person name="de Vries R.P."/>
            <person name="Natvig D.O."/>
            <person name="Powell A.J."/>
            <person name="Tsang A."/>
            <person name="Grigoriev I.V."/>
        </authorList>
    </citation>
    <scope>NUCLEOTIDE SEQUENCE [LARGE SCALE GENOMIC DNA]</scope>
    <source>
        <strain evidence="6 7">ATCC 24622</strain>
    </source>
</reference>
<protein>
    <recommendedName>
        <fullName evidence="5">Yippee domain-containing protein</fullName>
    </recommendedName>
</protein>
<dbReference type="InterPro" id="IPR034751">
    <property type="entry name" value="Yippee"/>
</dbReference>
<feature type="region of interest" description="Disordered" evidence="4">
    <location>
        <begin position="49"/>
        <end position="106"/>
    </location>
</feature>
<dbReference type="Proteomes" id="UP001586593">
    <property type="component" value="Unassembled WGS sequence"/>
</dbReference>
<gene>
    <name evidence="6" type="ORF">VTK73DRAFT_6902</name>
</gene>
<keyword evidence="3" id="KW-0862">Zinc</keyword>
<accession>A0ABR3WHI7</accession>
<sequence length="378" mass="40817">MSEALLGSAFFRFVDLPTVREFKMPALPAPYFPTFLLPSVGIPFVRRRGRSSSYDDGQPGDADAVPSLSSSPSSSDPASPSSVSGAPSSFSARLPSSGSTRVAPTRPDTIRCASCATDIAYRSQIISKGFTGRHGRAYLVSPPAALSATAALTPPHLPIGPGSPFHGRRRSSRRSSGTADDRSNDGAGGGSDGDNLVNVQVGRPETRQLVTGSHVVADITCVVCGTSLGWKYLEAKEVSQHYKIGKYILETQKIVVCRGWDDVVGPHDNGADGRRGHDSDVVDDARRSSWFSDSGWVRRWSLSGRKGLTRKSWSSTSREGRASMDEVDEEDVHLDEDEPIVFDSEDEDECEDIFSGTWDPAVVAQRRRSKVASLAKRR</sequence>
<feature type="domain" description="Yippee" evidence="5">
    <location>
        <begin position="162"/>
        <end position="258"/>
    </location>
</feature>
<dbReference type="Pfam" id="PF03226">
    <property type="entry name" value="Yippee-Mis18"/>
    <property type="match status" value="1"/>
</dbReference>
<feature type="compositionally biased region" description="Low complexity" evidence="4">
    <location>
        <begin position="62"/>
        <end position="92"/>
    </location>
</feature>
<evidence type="ECO:0000256" key="1">
    <source>
        <dbReference type="ARBA" id="ARBA00005613"/>
    </source>
</evidence>
<feature type="compositionally biased region" description="Acidic residues" evidence="4">
    <location>
        <begin position="325"/>
        <end position="334"/>
    </location>
</feature>
<keyword evidence="2" id="KW-0479">Metal-binding</keyword>
<name>A0ABR3WHI7_9PEZI</name>
<dbReference type="InterPro" id="IPR039058">
    <property type="entry name" value="Yippee_fam"/>
</dbReference>
<dbReference type="EMBL" id="JAZHXJ010000404">
    <property type="protein sequence ID" value="KAL1861842.1"/>
    <property type="molecule type" value="Genomic_DNA"/>
</dbReference>
<comment type="caution">
    <text evidence="6">The sequence shown here is derived from an EMBL/GenBank/DDBJ whole genome shotgun (WGS) entry which is preliminary data.</text>
</comment>